<dbReference type="Pfam" id="PF12705">
    <property type="entry name" value="PDDEXK_1"/>
    <property type="match status" value="1"/>
</dbReference>
<gene>
    <name evidence="3" type="ORF">TheveDRAFT_0135</name>
</gene>
<dbReference type="SUPFAM" id="SSF52540">
    <property type="entry name" value="P-loop containing nucleoside triphosphate hydrolases"/>
    <property type="match status" value="1"/>
</dbReference>
<dbReference type="InterPro" id="IPR011604">
    <property type="entry name" value="PDDEXK-like_dom_sf"/>
</dbReference>
<evidence type="ECO:0000313" key="4">
    <source>
        <dbReference type="Proteomes" id="UP000005730"/>
    </source>
</evidence>
<evidence type="ECO:0000259" key="2">
    <source>
        <dbReference type="Pfam" id="PF12705"/>
    </source>
</evidence>
<dbReference type="Gene3D" id="3.90.320.10">
    <property type="match status" value="1"/>
</dbReference>
<feature type="region of interest" description="Disordered" evidence="1">
    <location>
        <begin position="1"/>
        <end position="23"/>
    </location>
</feature>
<protein>
    <recommendedName>
        <fullName evidence="2">PD-(D/E)XK endonuclease-like domain-containing protein</fullName>
    </recommendedName>
</protein>
<organism evidence="3 4">
    <name type="scientific">Thermanaerovibrio velox DSM 12556</name>
    <dbReference type="NCBI Taxonomy" id="926567"/>
    <lineage>
        <taxon>Bacteria</taxon>
        <taxon>Thermotogati</taxon>
        <taxon>Synergistota</taxon>
        <taxon>Synergistia</taxon>
        <taxon>Synergistales</taxon>
        <taxon>Synergistaceae</taxon>
        <taxon>Thermanaerovibrio</taxon>
    </lineage>
</organism>
<dbReference type="InterPro" id="IPR027417">
    <property type="entry name" value="P-loop_NTPase"/>
</dbReference>
<keyword evidence="4" id="KW-1185">Reference proteome</keyword>
<dbReference type="AlphaFoldDB" id="H0UN43"/>
<accession>H0UN43</accession>
<feature type="domain" description="PD-(D/E)XK endonuclease-like" evidence="2">
    <location>
        <begin position="441"/>
        <end position="757"/>
    </location>
</feature>
<dbReference type="STRING" id="926567.TheveDRAFT_0135"/>
<feature type="region of interest" description="Disordered" evidence="1">
    <location>
        <begin position="687"/>
        <end position="707"/>
    </location>
</feature>
<dbReference type="eggNOG" id="COG3857">
    <property type="taxonomic scope" value="Bacteria"/>
</dbReference>
<reference evidence="3 4" key="1">
    <citation type="submission" date="2011-10" db="EMBL/GenBank/DDBJ databases">
        <title>The Noncontiguous Finished genome of Thermanaerovibrio velox DSM 12556.</title>
        <authorList>
            <consortium name="US DOE Joint Genome Institute (JGI-PGF)"/>
            <person name="Lucas S."/>
            <person name="Copeland A."/>
            <person name="Lapidus A."/>
            <person name="Glavina del Rio T."/>
            <person name="Dalin E."/>
            <person name="Tice H."/>
            <person name="Bruce D."/>
            <person name="Goodwin L."/>
            <person name="Pitluck S."/>
            <person name="Peters L."/>
            <person name="Mikhailova N."/>
            <person name="Teshima H."/>
            <person name="Kyrpides N."/>
            <person name="Mavromatis K."/>
            <person name="Ivanova N."/>
            <person name="Markowitz V."/>
            <person name="Cheng J.-F."/>
            <person name="Hugenholtz P."/>
            <person name="Woyke T."/>
            <person name="Wu D."/>
            <person name="Spring S."/>
            <person name="Brambilla E.-M."/>
            <person name="Klenk H.-P."/>
            <person name="Eisen J.A."/>
        </authorList>
    </citation>
    <scope>NUCLEOTIDE SEQUENCE [LARGE SCALE GENOMIC DNA]</scope>
    <source>
        <strain evidence="3 4">DSM 12556</strain>
    </source>
</reference>
<evidence type="ECO:0000256" key="1">
    <source>
        <dbReference type="SAM" id="MobiDB-lite"/>
    </source>
</evidence>
<dbReference type="InterPro" id="IPR038726">
    <property type="entry name" value="PDDEXK_AddAB-type"/>
</dbReference>
<dbReference type="Proteomes" id="UP000005730">
    <property type="component" value="Chromosome"/>
</dbReference>
<name>H0UN43_9BACT</name>
<proteinExistence type="predicted"/>
<dbReference type="EMBL" id="CM001377">
    <property type="protein sequence ID" value="EHM09322.1"/>
    <property type="molecule type" value="Genomic_DNA"/>
</dbReference>
<evidence type="ECO:0000313" key="3">
    <source>
        <dbReference type="EMBL" id="EHM09322.1"/>
    </source>
</evidence>
<dbReference type="HOGENOM" id="CLU_013719_0_0_0"/>
<sequence>MRASTTGQASLALARTTPQNPSVPPRVFQLTGIDPKHQYELLAREISLLGTKDSSFPLDIPLDQVAISVPTEDLRALASQLERYRVPFWIQGGSPITDTQPMGLLRLCGEAASSGWEFLPTMRLVSSVMEIDLEKLMTQQPRGLAPWREFIRSQCGEDAERRFRRLADFGALLLKGATPMRLLEEALAVMKAADPERMSEAVKDMHNLDWTVRAVTSSIEEMEKKIFSLSEGLDLLGQAFQDPLNLRDAMEFLGIWGSSSYTVQDQPLDGAVRVYRDAPPVLAEHRLFVLCGADQSRWPGKLSESPMMGEPYRERVNSSFLERPDLTPTHLVSLHERRKAKEAMFIRMALAGRDAFVLTQGATDKDGRPVPPTPFARSLREMGAPAEDVNGPGDLLPSERFIRGVEFPRHPAPSWEEAGTTTYVVKVSPDEGGGKRRLPLSGLDSFVKCPFRYACENLLKIKPPERKPVPRFLLGELAHEAMKIASSRPNMSSPEEILDKVKALPSAEPILKPGRGRYLQRLSDMIGRGIDWLGARKKGLEENGLRLICSITEATLPGIEMDNHIGTGRADLVDVIECQGVRGYVILDFKTGFSSDYKDSLQVAAYAKALKAASSGEGIKELKGAKLLGFGFLSFSDMLDHLRWNSFTSEKSKSPNKDNCIGIMWTSRDGLGTPNLIQGAYRLYQPKGTTGDNAEEGSGGSKAGRDPIYAEDMISKASQAMEDLDEALRNGSFEAKHRYYTIRRDVCSKCPYGDLCRRLEAGHDFEEEQEGGEGDEL</sequence>